<dbReference type="Proteomes" id="UP001595962">
    <property type="component" value="Unassembled WGS sequence"/>
</dbReference>
<dbReference type="RefSeq" id="WP_377331213.1">
    <property type="nucleotide sequence ID" value="NZ_JBHSGB010000001.1"/>
</dbReference>
<evidence type="ECO:0000313" key="1">
    <source>
        <dbReference type="EMBL" id="MFC4653718.1"/>
    </source>
</evidence>
<accession>A0ABV9JH04</accession>
<proteinExistence type="predicted"/>
<protein>
    <submittedName>
        <fullName evidence="1">Cysteine-rich CWC family protein</fullName>
    </submittedName>
</protein>
<comment type="caution">
    <text evidence="1">The sequence shown here is derived from an EMBL/GenBank/DDBJ whole genome shotgun (WGS) entry which is preliminary data.</text>
</comment>
<keyword evidence="2" id="KW-1185">Reference proteome</keyword>
<dbReference type="Pfam" id="PF14375">
    <property type="entry name" value="Cys_rich_CWC"/>
    <property type="match status" value="1"/>
</dbReference>
<sequence length="71" mass="8119">MNIKLCPRCGQSNACMAQTDRPQDCWCMQLTLSATLKGQLPESSQCYCERCLRQLQQQAEAQPQIYRPVQP</sequence>
<organism evidence="1 2">
    <name type="scientific">Rheinheimera marina</name>
    <dbReference type="NCBI Taxonomy" id="1774958"/>
    <lineage>
        <taxon>Bacteria</taxon>
        <taxon>Pseudomonadati</taxon>
        <taxon>Pseudomonadota</taxon>
        <taxon>Gammaproteobacteria</taxon>
        <taxon>Chromatiales</taxon>
        <taxon>Chromatiaceae</taxon>
        <taxon>Rheinheimera</taxon>
    </lineage>
</organism>
<reference evidence="2" key="1">
    <citation type="journal article" date="2019" name="Int. J. Syst. Evol. Microbiol.">
        <title>The Global Catalogue of Microorganisms (GCM) 10K type strain sequencing project: providing services to taxonomists for standard genome sequencing and annotation.</title>
        <authorList>
            <consortium name="The Broad Institute Genomics Platform"/>
            <consortium name="The Broad Institute Genome Sequencing Center for Infectious Disease"/>
            <person name="Wu L."/>
            <person name="Ma J."/>
        </authorList>
    </citation>
    <scope>NUCLEOTIDE SEQUENCE [LARGE SCALE GENOMIC DNA]</scope>
    <source>
        <strain evidence="2">DT28</strain>
    </source>
</reference>
<name>A0ABV9JH04_9GAMM</name>
<dbReference type="EMBL" id="JBHSGB010000001">
    <property type="protein sequence ID" value="MFC4653718.1"/>
    <property type="molecule type" value="Genomic_DNA"/>
</dbReference>
<evidence type="ECO:0000313" key="2">
    <source>
        <dbReference type="Proteomes" id="UP001595962"/>
    </source>
</evidence>
<dbReference type="InterPro" id="IPR032720">
    <property type="entry name" value="Cys_rich_CWC"/>
</dbReference>
<gene>
    <name evidence="1" type="ORF">ACFO3I_01640</name>
</gene>